<name>A0A0F7U4Z9_NEOCL</name>
<organism evidence="2">
    <name type="scientific">Neospora caninum (strain Liverpool)</name>
    <dbReference type="NCBI Taxonomy" id="572307"/>
    <lineage>
        <taxon>Eukaryota</taxon>
        <taxon>Sar</taxon>
        <taxon>Alveolata</taxon>
        <taxon>Apicomplexa</taxon>
        <taxon>Conoidasida</taxon>
        <taxon>Coccidia</taxon>
        <taxon>Eucoccidiorida</taxon>
        <taxon>Eimeriorina</taxon>
        <taxon>Sarcocystidae</taxon>
        <taxon>Neospora</taxon>
    </lineage>
</organism>
<feature type="compositionally biased region" description="Basic and acidic residues" evidence="1">
    <location>
        <begin position="953"/>
        <end position="972"/>
    </location>
</feature>
<feature type="compositionally biased region" description="Basic and acidic residues" evidence="1">
    <location>
        <begin position="1250"/>
        <end position="1262"/>
    </location>
</feature>
<feature type="compositionally biased region" description="Polar residues" evidence="1">
    <location>
        <begin position="379"/>
        <end position="393"/>
    </location>
</feature>
<gene>
    <name evidence="2" type="ORF">BN1204_007485</name>
</gene>
<proteinExistence type="predicted"/>
<feature type="region of interest" description="Disordered" evidence="1">
    <location>
        <begin position="370"/>
        <end position="394"/>
    </location>
</feature>
<feature type="compositionally biased region" description="Basic residues" evidence="1">
    <location>
        <begin position="1590"/>
        <end position="1603"/>
    </location>
</feature>
<feature type="region of interest" description="Disordered" evidence="1">
    <location>
        <begin position="445"/>
        <end position="507"/>
    </location>
</feature>
<feature type="compositionally biased region" description="Low complexity" evidence="1">
    <location>
        <begin position="150"/>
        <end position="162"/>
    </location>
</feature>
<feature type="compositionally biased region" description="Polar residues" evidence="1">
    <location>
        <begin position="140"/>
        <end position="149"/>
    </location>
</feature>
<feature type="region of interest" description="Disordered" evidence="1">
    <location>
        <begin position="1039"/>
        <end position="1074"/>
    </location>
</feature>
<dbReference type="EMBL" id="LN714477">
    <property type="protein sequence ID" value="CEL64879.1"/>
    <property type="molecule type" value="Genomic_DNA"/>
</dbReference>
<feature type="compositionally biased region" description="Polar residues" evidence="1">
    <location>
        <begin position="120"/>
        <end position="133"/>
    </location>
</feature>
<accession>A0A0F7U4Z9</accession>
<feature type="compositionally biased region" description="Basic and acidic residues" evidence="1">
    <location>
        <begin position="57"/>
        <end position="66"/>
    </location>
</feature>
<feature type="region of interest" description="Disordered" evidence="1">
    <location>
        <begin position="1210"/>
        <end position="1231"/>
    </location>
</feature>
<feature type="region of interest" description="Disordered" evidence="1">
    <location>
        <begin position="57"/>
        <end position="83"/>
    </location>
</feature>
<reference evidence="2" key="1">
    <citation type="journal article" date="2015" name="PLoS ONE">
        <title>Comprehensive Evaluation of Toxoplasma gondii VEG and Neospora caninum LIV Genomes with Tachyzoite Stage Transcriptome and Proteome Defines Novel Transcript Features.</title>
        <authorList>
            <person name="Ramaprasad A."/>
            <person name="Mourier T."/>
            <person name="Naeem R."/>
            <person name="Malas T.B."/>
            <person name="Moussa E."/>
            <person name="Panigrahi A."/>
            <person name="Vermont S.J."/>
            <person name="Otto T.D."/>
            <person name="Wastling J."/>
            <person name="Pain A."/>
        </authorList>
    </citation>
    <scope>NUCLEOTIDE SEQUENCE</scope>
    <source>
        <strain evidence="2">Liverpool</strain>
    </source>
</reference>
<feature type="compositionally biased region" description="Basic and acidic residues" evidence="1">
    <location>
        <begin position="1419"/>
        <end position="1442"/>
    </location>
</feature>
<feature type="region of interest" description="Disordered" evidence="1">
    <location>
        <begin position="945"/>
        <end position="980"/>
    </location>
</feature>
<feature type="compositionally biased region" description="Polar residues" evidence="1">
    <location>
        <begin position="450"/>
        <end position="459"/>
    </location>
</feature>
<feature type="region of interest" description="Disordered" evidence="1">
    <location>
        <begin position="1590"/>
        <end position="1612"/>
    </location>
</feature>
<feature type="region of interest" description="Disordered" evidence="1">
    <location>
        <begin position="545"/>
        <end position="590"/>
    </location>
</feature>
<feature type="region of interest" description="Disordered" evidence="1">
    <location>
        <begin position="1306"/>
        <end position="1357"/>
    </location>
</feature>
<feature type="compositionally biased region" description="Basic and acidic residues" evidence="1">
    <location>
        <begin position="1053"/>
        <end position="1064"/>
    </location>
</feature>
<feature type="region of interest" description="Disordered" evidence="1">
    <location>
        <begin position="120"/>
        <end position="162"/>
    </location>
</feature>
<feature type="compositionally biased region" description="Basic and acidic residues" evidence="1">
    <location>
        <begin position="1311"/>
        <end position="1320"/>
    </location>
</feature>
<sequence length="1633" mass="177665">MMRASAPTFVPRNHDNDNQHACVPPSAVGAPPFDVQTPGGRIHGRRNGFMETVCPKGRESCPDSLKRPIRSHRGRPSPAVRHNYSGFLVSSPAVPLRHTRRHGNPRRPASLIASLRQRNCGTAEPQETPQSGSICYASPLNDSPSQDRPISSASGDGSRISSHANHVLSTALVTSRRDDTSLESSHPFHNKFCSNPDSYCSVNIDEGSTRPLVASRAPPASPVFTRVSNESPFPCVFPFSYEDPTRGKRSDNADAVVENARTQAQSFGENIALPFATGWKERDDRHFSGGMASVSTMLPASHHASSEFPSSAGQACATVHNVTSYKEAEHAEKQHALCSSPPSPSRERGKNVAAVNQIVSSLAGLPLSRETSPPCYPFSPQNGRTRFPRNSQAHAPAAVLEGTTTDGTAPDTNSQTIGTNSVSDFSIYGSSAPFVHDIGSSAVHPVTPSPDESSCSTVTVAPPGSRTRTDLLVPGELSFPGQRRKGFPGTICPTRTSQASPVDMPRVPLHSRRMGTEALFRVPRLVLDRSESGFFAYPHYAQRGGREHAEPNAQGSSLPPSATNTGTSGVFSEPRSQPGNWTQQPVSQHLPESLAAPSHLPSRIQAKHARGYKEPHLCLPLSTSPEQTPHGVVGNCTSGFHAPDVAWNSGAQESLSDMPDPAIRSFAGGSNADAQNDQPSPFLQQNISVDPHGVTTAVPTRSITPRFSLGRQEAPQDPFLYAHPGELGSYGNLPSLEANAETGDLGSHFWLRGGPAMIPAFPGVANSMNYGVTQPDVFASFLGNLDIPEGRILPGGLWIPFPYGYGPHAATIFPEAGGVSAQARSLAFPQTRQDPPNSLSSRSLASESPLAWHAADALSPEQADVARESAWPQGFCRRLRGTGSLPGPPSHAERETTYQVDSTADFIFVSQHRHRGVGPEENASRNQPSSGHYRRQLLQQLRLKRQITEEGGEGERQRDEAAREHGYPKNEGRGAGGLAHEPETHKLTHYRETHAAQLFGNVPQQNTVKRNALTEWKIHKETMRTSAGSLCEQRHLRSVLPHNGELGDGDLDGPSHRREGDRSTQKSSPPELERRCWRASCGVPQQCETWLQEQQRNEKKPVDKNGVRDSRTTACRVGASQDAYGFPQSNISKGVVDLSWPASVCTPAEARTQGTPQMERVKNSVHDGLAQRRHNGKTCFWRPTQLGSEREDVDETRTEMTRECSVEGVHIHGPGVQSEQAGGANREGGNQTAAQSLLDENASLAEQPADSEKKIQPSQSTDRRYLRQHLRYNDDWPRMPLYATAYACAWEYTFCPWCETCSAASSPSKTVSDDGEKDGDSVFPSFRRPDEEQECSPPSPQCLSLEATRPTTPEDGDALFRRKVNSAVEEEPLSIEAAQFDVAATKIIGDRACAEANDSTASCSFESIAPASITFAGKKQKEERKQVSATKGSERSRARDTTRPSFSAAPTIRDSRFSNANQRRARSGLWCEKAKTASSSFWARRHVFRDSRTDGNEADITGTKLLETQHSVPSAATAAAAPLTSWATLAKDSPGDSILCSPKAYLGTVSPLDKGAKRFPRLDSSHRRRRERTPDYRFPLQIRRLVLRGHGKQKKQPVMRNGRRNSAEGLIENRAIPSKEILLENKQALSSET</sequence>
<feature type="compositionally biased region" description="Polar residues" evidence="1">
    <location>
        <begin position="553"/>
        <end position="587"/>
    </location>
</feature>
<evidence type="ECO:0000256" key="1">
    <source>
        <dbReference type="SAM" id="MobiDB-lite"/>
    </source>
</evidence>
<evidence type="ECO:0000313" key="2">
    <source>
        <dbReference type="EMBL" id="CEL64879.1"/>
    </source>
</evidence>
<feature type="region of interest" description="Disordered" evidence="1">
    <location>
        <begin position="1243"/>
        <end position="1262"/>
    </location>
</feature>
<feature type="region of interest" description="Disordered" evidence="1">
    <location>
        <begin position="1416"/>
        <end position="1460"/>
    </location>
</feature>
<protein>
    <submittedName>
        <fullName evidence="2">Uncharacterized protein</fullName>
    </submittedName>
</protein>